<dbReference type="Proteomes" id="UP000593892">
    <property type="component" value="Chromosome"/>
</dbReference>
<organism evidence="3 4">
    <name type="scientific">Paludibaculum fermentans</name>
    <dbReference type="NCBI Taxonomy" id="1473598"/>
    <lineage>
        <taxon>Bacteria</taxon>
        <taxon>Pseudomonadati</taxon>
        <taxon>Acidobacteriota</taxon>
        <taxon>Terriglobia</taxon>
        <taxon>Bryobacterales</taxon>
        <taxon>Bryobacteraceae</taxon>
        <taxon>Paludibaculum</taxon>
    </lineage>
</organism>
<evidence type="ECO:0000313" key="3">
    <source>
        <dbReference type="EMBL" id="QOY86093.1"/>
    </source>
</evidence>
<dbReference type="PANTHER" id="PTHR43818:SF5">
    <property type="entry name" value="OXIDOREDUCTASE FAMILY PROTEIN"/>
    <property type="match status" value="1"/>
</dbReference>
<dbReference type="RefSeq" id="WP_194447762.1">
    <property type="nucleotide sequence ID" value="NZ_CP063849.1"/>
</dbReference>
<dbReference type="AlphaFoldDB" id="A0A7S7SIW6"/>
<dbReference type="Pfam" id="PF01408">
    <property type="entry name" value="GFO_IDH_MocA"/>
    <property type="match status" value="1"/>
</dbReference>
<sequence length="394" mass="43575">MNRRSFVLTAGTAAASSAAMGANDRVRAGIIGSGGRGRLLTAEFKEVGAEMAAVCDVYQPNLEAGLKAANTGATGYSDYRRMLEDKSLDAVIVATPDHWHARMVIDAVNAGKDVYVEKPLCHKIDEGFEIVDAVRRTKRVVQVGMQRRSSPLFIEARNVANSGVLGDVRLVTSWWLNRQDGLSSATLQGPLDWKQWLGTAPAREMSSQRFFNWYYYWDYSGGLLIGQAAHVVDAIQWFMNSKHPAAVTCSGGRVNLAGAEIPETASIIIEYPENYMATFTLGYKAMRYSTSLDQMKQFHGSKARLDVGREGFRLFPEQTGLELKAVKEDIQPGSFVPATRQHIRNFLECTKSRKDPNAPVEAGLATAIVLCMTLDSLRSGRRLKWNAETRRVET</sequence>
<reference evidence="3 4" key="1">
    <citation type="submission" date="2020-10" db="EMBL/GenBank/DDBJ databases">
        <title>Complete genome sequence of Paludibaculum fermentans P105T, a facultatively anaerobic acidobacterium capable of dissimilatory Fe(III) reduction.</title>
        <authorList>
            <person name="Dedysh S.N."/>
            <person name="Beletsky A.V."/>
            <person name="Kulichevskaya I.S."/>
            <person name="Mardanov A.V."/>
            <person name="Ravin N.V."/>
        </authorList>
    </citation>
    <scope>NUCLEOTIDE SEQUENCE [LARGE SCALE GENOMIC DNA]</scope>
    <source>
        <strain evidence="3 4">P105</strain>
    </source>
</reference>
<dbReference type="SUPFAM" id="SSF51735">
    <property type="entry name" value="NAD(P)-binding Rossmann-fold domains"/>
    <property type="match status" value="1"/>
</dbReference>
<dbReference type="KEGG" id="pfer:IRI77_25215"/>
<accession>A0A7S7SIW6</accession>
<dbReference type="Pfam" id="PF22725">
    <property type="entry name" value="GFO_IDH_MocA_C3"/>
    <property type="match status" value="1"/>
</dbReference>
<gene>
    <name evidence="3" type="ORF">IRI77_25215</name>
</gene>
<name>A0A7S7SIW6_PALFE</name>
<keyword evidence="4" id="KW-1185">Reference proteome</keyword>
<dbReference type="InterPro" id="IPR055170">
    <property type="entry name" value="GFO_IDH_MocA-like_dom"/>
</dbReference>
<dbReference type="SUPFAM" id="SSF55347">
    <property type="entry name" value="Glyceraldehyde-3-phosphate dehydrogenase-like, C-terminal domain"/>
    <property type="match status" value="1"/>
</dbReference>
<feature type="domain" description="GFO/IDH/MocA-like oxidoreductase" evidence="2">
    <location>
        <begin position="155"/>
        <end position="305"/>
    </location>
</feature>
<dbReference type="Gene3D" id="3.30.360.10">
    <property type="entry name" value="Dihydrodipicolinate Reductase, domain 2"/>
    <property type="match status" value="1"/>
</dbReference>
<feature type="domain" description="Gfo/Idh/MocA-like oxidoreductase N-terminal" evidence="1">
    <location>
        <begin position="27"/>
        <end position="144"/>
    </location>
</feature>
<evidence type="ECO:0000259" key="1">
    <source>
        <dbReference type="Pfam" id="PF01408"/>
    </source>
</evidence>
<dbReference type="InterPro" id="IPR050463">
    <property type="entry name" value="Gfo/Idh/MocA_oxidrdct_glycsds"/>
</dbReference>
<dbReference type="GO" id="GO:0000166">
    <property type="term" value="F:nucleotide binding"/>
    <property type="evidence" value="ECO:0007669"/>
    <property type="project" value="InterPro"/>
</dbReference>
<dbReference type="Gene3D" id="3.40.50.720">
    <property type="entry name" value="NAD(P)-binding Rossmann-like Domain"/>
    <property type="match status" value="1"/>
</dbReference>
<dbReference type="PANTHER" id="PTHR43818">
    <property type="entry name" value="BCDNA.GH03377"/>
    <property type="match status" value="1"/>
</dbReference>
<dbReference type="EMBL" id="CP063849">
    <property type="protein sequence ID" value="QOY86093.1"/>
    <property type="molecule type" value="Genomic_DNA"/>
</dbReference>
<evidence type="ECO:0000259" key="2">
    <source>
        <dbReference type="Pfam" id="PF22725"/>
    </source>
</evidence>
<dbReference type="InterPro" id="IPR000683">
    <property type="entry name" value="Gfo/Idh/MocA-like_OxRdtase_N"/>
</dbReference>
<protein>
    <submittedName>
        <fullName evidence="3">Gfo/Idh/MocA family oxidoreductase</fullName>
    </submittedName>
</protein>
<evidence type="ECO:0000313" key="4">
    <source>
        <dbReference type="Proteomes" id="UP000593892"/>
    </source>
</evidence>
<proteinExistence type="predicted"/>
<dbReference type="InterPro" id="IPR036291">
    <property type="entry name" value="NAD(P)-bd_dom_sf"/>
</dbReference>